<evidence type="ECO:0008006" key="3">
    <source>
        <dbReference type="Google" id="ProtNLM"/>
    </source>
</evidence>
<evidence type="ECO:0000313" key="2">
    <source>
        <dbReference type="Proteomes" id="UP000266292"/>
    </source>
</evidence>
<organism evidence="1 2">
    <name type="scientific">Pontibacter actiniarum</name>
    <dbReference type="NCBI Taxonomy" id="323450"/>
    <lineage>
        <taxon>Bacteria</taxon>
        <taxon>Pseudomonadati</taxon>
        <taxon>Bacteroidota</taxon>
        <taxon>Cytophagia</taxon>
        <taxon>Cytophagales</taxon>
        <taxon>Hymenobacteraceae</taxon>
        <taxon>Pontibacter</taxon>
    </lineage>
</organism>
<keyword evidence="2" id="KW-1185">Reference proteome</keyword>
<dbReference type="RefSeq" id="WP_025604842.1">
    <property type="nucleotide sequence ID" value="NZ_CP021235.1"/>
</dbReference>
<accession>A0A1X9YPA6</accession>
<dbReference type="STRING" id="709015.GCA_000472485_00818"/>
<name>A0A1X9YPA6_9BACT</name>
<evidence type="ECO:0000313" key="1">
    <source>
        <dbReference type="EMBL" id="ARS34692.1"/>
    </source>
</evidence>
<reference evidence="2" key="1">
    <citation type="submission" date="2017-05" db="EMBL/GenBank/DDBJ databases">
        <authorList>
            <person name="Ray J."/>
            <person name="Price M."/>
            <person name="Deutschbauer A."/>
        </authorList>
    </citation>
    <scope>NUCLEOTIDE SEQUENCE [LARGE SCALE GENOMIC DNA]</scope>
    <source>
        <strain evidence="2">DSM 19842</strain>
    </source>
</reference>
<sequence length="111" mass="12630">MEDKVELTPMVSVLKDLRAEGYTLDFKVTPDGRLSTMDEKEYYGPDEVQIVNFYRFEGESSPDDMAILYVLETRSGAKGTISDAYGPYADESLENFMKQVKDLGKNLDKRI</sequence>
<dbReference type="EMBL" id="CP021235">
    <property type="protein sequence ID" value="ARS34692.1"/>
    <property type="molecule type" value="Genomic_DNA"/>
</dbReference>
<dbReference type="AlphaFoldDB" id="A0A1X9YPA6"/>
<dbReference type="OrthoDB" id="8418771at2"/>
<proteinExistence type="predicted"/>
<dbReference type="Proteomes" id="UP000266292">
    <property type="component" value="Chromosome"/>
</dbReference>
<protein>
    <recommendedName>
        <fullName evidence="3">Phosphoribosylpyrophosphate synthetase</fullName>
    </recommendedName>
</protein>
<gene>
    <name evidence="1" type="ORF">CA264_04125</name>
</gene>
<dbReference type="KEGG" id="pact:CA264_04125"/>